<evidence type="ECO:0000259" key="9">
    <source>
        <dbReference type="Pfam" id="PF01757"/>
    </source>
</evidence>
<protein>
    <recommendedName>
        <fullName evidence="9">Acyltransferase 3 domain-containing protein</fullName>
    </recommendedName>
</protein>
<dbReference type="PANTHER" id="PTHR40074:SF2">
    <property type="entry name" value="O-ACETYLTRANSFERASE WECH"/>
    <property type="match status" value="1"/>
</dbReference>
<feature type="domain" description="Acyltransferase 3" evidence="9">
    <location>
        <begin position="13"/>
        <end position="334"/>
    </location>
</feature>
<evidence type="ECO:0000256" key="3">
    <source>
        <dbReference type="ARBA" id="ARBA00022475"/>
    </source>
</evidence>
<feature type="transmembrane region" description="Helical" evidence="8">
    <location>
        <begin position="20"/>
        <end position="39"/>
    </location>
</feature>
<evidence type="ECO:0000256" key="1">
    <source>
        <dbReference type="ARBA" id="ARBA00004651"/>
    </source>
</evidence>
<gene>
    <name evidence="10" type="ORF">AYM40_03215</name>
</gene>
<dbReference type="GO" id="GO:0005886">
    <property type="term" value="C:plasma membrane"/>
    <property type="evidence" value="ECO:0007669"/>
    <property type="project" value="UniProtKB-SubCell"/>
</dbReference>
<feature type="transmembrane region" description="Helical" evidence="8">
    <location>
        <begin position="180"/>
        <end position="201"/>
    </location>
</feature>
<dbReference type="GO" id="GO:0009246">
    <property type="term" value="P:enterobacterial common antigen biosynthetic process"/>
    <property type="evidence" value="ECO:0007669"/>
    <property type="project" value="TreeGrafter"/>
</dbReference>
<evidence type="ECO:0000256" key="8">
    <source>
        <dbReference type="SAM" id="Phobius"/>
    </source>
</evidence>
<sequence>MRIVGNKGSQFVPWLDNMRLMAMVGVLSFHFWIFFYPMAHSLHELVSTPQRILALPFQLGWEADDLFFAVSGMGLALSLTGKKPDWLTFIVARAKRIYIPYWVTVVAIFAFQGASVAAGTWDRPFGGPFTPADWICNVILVLKNGFSPFSTHYWFLYALIELYLVFPLLYMAIKRYRLRAVVAIVIFHSVWIHHPLGMGLFSQASSVIFWLASFAIGTYIGINLGEDRTRTEALLRRSLPLGMLLFVTGTVLTFYKPFDPIVHPMLGLGGVIVAFGICSLPWHLPRLTQISFEVYLVHMPFIGWYRHFFGFVEQPKVAIYVFYMVTVTIMGFALHYISGRLTTPKPLKIPEGSGSRNSPRSHEASAYQNPT</sequence>
<dbReference type="Pfam" id="PF01757">
    <property type="entry name" value="Acyl_transf_3"/>
    <property type="match status" value="1"/>
</dbReference>
<dbReference type="GO" id="GO:0016413">
    <property type="term" value="F:O-acetyltransferase activity"/>
    <property type="evidence" value="ECO:0007669"/>
    <property type="project" value="TreeGrafter"/>
</dbReference>
<feature type="transmembrane region" description="Helical" evidence="8">
    <location>
        <begin position="99"/>
        <end position="121"/>
    </location>
</feature>
<evidence type="ECO:0000256" key="7">
    <source>
        <dbReference type="SAM" id="MobiDB-lite"/>
    </source>
</evidence>
<evidence type="ECO:0000313" key="10">
    <source>
        <dbReference type="EMBL" id="ANB71487.1"/>
    </source>
</evidence>
<dbReference type="KEGG" id="buz:AYM40_03215"/>
<name>A0A167VSU1_9BURK</name>
<comment type="similarity">
    <text evidence="2">Belongs to the acyltransferase 3 family.</text>
</comment>
<feature type="transmembrane region" description="Helical" evidence="8">
    <location>
        <begin position="294"/>
        <end position="312"/>
    </location>
</feature>
<feature type="transmembrane region" description="Helical" evidence="8">
    <location>
        <begin position="59"/>
        <end position="79"/>
    </location>
</feature>
<keyword evidence="4 8" id="KW-0812">Transmembrane</keyword>
<reference evidence="10 11" key="1">
    <citation type="journal article" date="2016" name="Gene">
        <title>PacBio SMRT assembly of a complex multi-replicon genome reveals chlorocatechol degradative operon in a region of genome plasticity.</title>
        <authorList>
            <person name="Ricker N."/>
            <person name="Shen S.Y."/>
            <person name="Goordial J."/>
            <person name="Jin S."/>
            <person name="Fulthorpe R.R."/>
        </authorList>
    </citation>
    <scope>NUCLEOTIDE SEQUENCE [LARGE SCALE GENOMIC DNA]</scope>
    <source>
        <strain evidence="10 11">OLGA172</strain>
    </source>
</reference>
<comment type="subcellular location">
    <subcellularLocation>
        <location evidence="1">Cell membrane</location>
        <topology evidence="1">Multi-pass membrane protein</topology>
    </subcellularLocation>
</comment>
<organism evidence="10 11">
    <name type="scientific">Paraburkholderia phytofirmans OLGA172</name>
    <dbReference type="NCBI Taxonomy" id="1417228"/>
    <lineage>
        <taxon>Bacteria</taxon>
        <taxon>Pseudomonadati</taxon>
        <taxon>Pseudomonadota</taxon>
        <taxon>Betaproteobacteria</taxon>
        <taxon>Burkholderiales</taxon>
        <taxon>Burkholderiaceae</taxon>
        <taxon>Paraburkholderia</taxon>
    </lineage>
</organism>
<dbReference type="InterPro" id="IPR002656">
    <property type="entry name" value="Acyl_transf_3_dom"/>
</dbReference>
<proteinExistence type="inferred from homology"/>
<feature type="region of interest" description="Disordered" evidence="7">
    <location>
        <begin position="348"/>
        <end position="371"/>
    </location>
</feature>
<feature type="transmembrane region" description="Helical" evidence="8">
    <location>
        <begin position="318"/>
        <end position="338"/>
    </location>
</feature>
<feature type="transmembrane region" description="Helical" evidence="8">
    <location>
        <begin position="237"/>
        <end position="255"/>
    </location>
</feature>
<evidence type="ECO:0000256" key="6">
    <source>
        <dbReference type="ARBA" id="ARBA00023136"/>
    </source>
</evidence>
<evidence type="ECO:0000256" key="4">
    <source>
        <dbReference type="ARBA" id="ARBA00022692"/>
    </source>
</evidence>
<dbReference type="Proteomes" id="UP000076852">
    <property type="component" value="Chromosome 1"/>
</dbReference>
<feature type="transmembrane region" description="Helical" evidence="8">
    <location>
        <begin position="261"/>
        <end position="282"/>
    </location>
</feature>
<dbReference type="OrthoDB" id="9814807at2"/>
<keyword evidence="3" id="KW-1003">Cell membrane</keyword>
<dbReference type="PANTHER" id="PTHR40074">
    <property type="entry name" value="O-ACETYLTRANSFERASE WECH"/>
    <property type="match status" value="1"/>
</dbReference>
<feature type="transmembrane region" description="Helical" evidence="8">
    <location>
        <begin position="207"/>
        <end position="225"/>
    </location>
</feature>
<dbReference type="RefSeq" id="WP_063494955.1">
    <property type="nucleotide sequence ID" value="NZ_CP014578.1"/>
</dbReference>
<evidence type="ECO:0000256" key="5">
    <source>
        <dbReference type="ARBA" id="ARBA00022989"/>
    </source>
</evidence>
<keyword evidence="11" id="KW-1185">Reference proteome</keyword>
<evidence type="ECO:0000256" key="2">
    <source>
        <dbReference type="ARBA" id="ARBA00007400"/>
    </source>
</evidence>
<keyword evidence="5 8" id="KW-1133">Transmembrane helix</keyword>
<keyword evidence="6 8" id="KW-0472">Membrane</keyword>
<dbReference type="EMBL" id="CP014578">
    <property type="protein sequence ID" value="ANB71487.1"/>
    <property type="molecule type" value="Genomic_DNA"/>
</dbReference>
<accession>A0A167VSU1</accession>
<feature type="transmembrane region" description="Helical" evidence="8">
    <location>
        <begin position="154"/>
        <end position="173"/>
    </location>
</feature>
<evidence type="ECO:0000313" key="11">
    <source>
        <dbReference type="Proteomes" id="UP000076852"/>
    </source>
</evidence>
<dbReference type="AlphaFoldDB" id="A0A167VSU1"/>